<protein>
    <submittedName>
        <fullName evidence="2">Uncharacterized protein</fullName>
    </submittedName>
</protein>
<name>A0A9Q0L0A5_9MAGN</name>
<sequence>MTGIRTFEHLYNIVNVNYGNDVLQALKGSEFEYILRIQSSKVDGANECLKCFGVVPRLYKPKKRLKIDLKHRVRAVALLVIGSFIALDTSGGYVSTFYHTLVQNIDEIRNFAWREAILVSLYLGLGMYKLRGRGITGYKFLLSFLLTFFSFLQLFTLQYIRQLLDLMDVSRPPLTFPLIMDWCRVMTLLSKNVHHDITWQPYQNLSEDILPVGVRQQMDKVVAIKSMLWINYCIYHQPYLAPR</sequence>
<evidence type="ECO:0000313" key="3">
    <source>
        <dbReference type="Proteomes" id="UP001141806"/>
    </source>
</evidence>
<accession>A0A9Q0L0A5</accession>
<evidence type="ECO:0000256" key="1">
    <source>
        <dbReference type="SAM" id="Phobius"/>
    </source>
</evidence>
<dbReference type="PANTHER" id="PTHR46033:SF17">
    <property type="entry name" value="AMINOTRANSFERASE-LIKE PLANT MOBILE DOMAIN-CONTAINING PROTEIN"/>
    <property type="match status" value="1"/>
</dbReference>
<evidence type="ECO:0000313" key="2">
    <source>
        <dbReference type="EMBL" id="KAJ4979967.1"/>
    </source>
</evidence>
<dbReference type="OrthoDB" id="1692418at2759"/>
<keyword evidence="1" id="KW-0472">Membrane</keyword>
<comment type="caution">
    <text evidence="2">The sequence shown here is derived from an EMBL/GenBank/DDBJ whole genome shotgun (WGS) entry which is preliminary data.</text>
</comment>
<feature type="transmembrane region" description="Helical" evidence="1">
    <location>
        <begin position="111"/>
        <end position="128"/>
    </location>
</feature>
<reference evidence="2" key="1">
    <citation type="journal article" date="2023" name="Plant J.">
        <title>The genome of the king protea, Protea cynaroides.</title>
        <authorList>
            <person name="Chang J."/>
            <person name="Duong T.A."/>
            <person name="Schoeman C."/>
            <person name="Ma X."/>
            <person name="Roodt D."/>
            <person name="Barker N."/>
            <person name="Li Z."/>
            <person name="Van de Peer Y."/>
            <person name="Mizrachi E."/>
        </authorList>
    </citation>
    <scope>NUCLEOTIDE SEQUENCE</scope>
    <source>
        <tissue evidence="2">Young leaves</tissue>
    </source>
</reference>
<dbReference type="EMBL" id="JAMYWD010000002">
    <property type="protein sequence ID" value="KAJ4979967.1"/>
    <property type="molecule type" value="Genomic_DNA"/>
</dbReference>
<keyword evidence="1" id="KW-1133">Transmembrane helix</keyword>
<dbReference type="Proteomes" id="UP001141806">
    <property type="component" value="Unassembled WGS sequence"/>
</dbReference>
<proteinExistence type="predicted"/>
<dbReference type="AlphaFoldDB" id="A0A9Q0L0A5"/>
<keyword evidence="1" id="KW-0812">Transmembrane</keyword>
<dbReference type="InterPro" id="IPR044824">
    <property type="entry name" value="MAIN-like"/>
</dbReference>
<organism evidence="2 3">
    <name type="scientific">Protea cynaroides</name>
    <dbReference type="NCBI Taxonomy" id="273540"/>
    <lineage>
        <taxon>Eukaryota</taxon>
        <taxon>Viridiplantae</taxon>
        <taxon>Streptophyta</taxon>
        <taxon>Embryophyta</taxon>
        <taxon>Tracheophyta</taxon>
        <taxon>Spermatophyta</taxon>
        <taxon>Magnoliopsida</taxon>
        <taxon>Proteales</taxon>
        <taxon>Proteaceae</taxon>
        <taxon>Protea</taxon>
    </lineage>
</organism>
<feature type="transmembrane region" description="Helical" evidence="1">
    <location>
        <begin position="73"/>
        <end position="91"/>
    </location>
</feature>
<gene>
    <name evidence="2" type="ORF">NE237_010747</name>
</gene>
<keyword evidence="3" id="KW-1185">Reference proteome</keyword>
<dbReference type="GO" id="GO:0010073">
    <property type="term" value="P:meristem maintenance"/>
    <property type="evidence" value="ECO:0007669"/>
    <property type="project" value="InterPro"/>
</dbReference>
<feature type="transmembrane region" description="Helical" evidence="1">
    <location>
        <begin position="140"/>
        <end position="160"/>
    </location>
</feature>
<dbReference type="PANTHER" id="PTHR46033">
    <property type="entry name" value="PROTEIN MAIN-LIKE 2"/>
    <property type="match status" value="1"/>
</dbReference>